<evidence type="ECO:0000313" key="1">
    <source>
        <dbReference type="EMBL" id="SHG67382.1"/>
    </source>
</evidence>
<dbReference type="EMBL" id="FQWQ01000001">
    <property type="protein sequence ID" value="SHG67382.1"/>
    <property type="molecule type" value="Genomic_DNA"/>
</dbReference>
<keyword evidence="2" id="KW-1185">Reference proteome</keyword>
<organism evidence="1 2">
    <name type="scientific">Chryseolinea serpens</name>
    <dbReference type="NCBI Taxonomy" id="947013"/>
    <lineage>
        <taxon>Bacteria</taxon>
        <taxon>Pseudomonadati</taxon>
        <taxon>Bacteroidota</taxon>
        <taxon>Cytophagia</taxon>
        <taxon>Cytophagales</taxon>
        <taxon>Fulvivirgaceae</taxon>
        <taxon>Chryseolinea</taxon>
    </lineage>
</organism>
<sequence>MVGTLAPVISDLYKNFLSMYKRIRIESGHLCLAQGIIPLISVYRLRTGWENKIPPFSFYIRETYAWDTLKSFVYGGQI</sequence>
<accession>A0A1M5LQF6</accession>
<protein>
    <submittedName>
        <fullName evidence="1">Uncharacterized protein</fullName>
    </submittedName>
</protein>
<dbReference type="STRING" id="947013.SAMN04488109_1346"/>
<name>A0A1M5LQF6_9BACT</name>
<evidence type="ECO:0000313" key="2">
    <source>
        <dbReference type="Proteomes" id="UP000184212"/>
    </source>
</evidence>
<proteinExistence type="predicted"/>
<dbReference type="Proteomes" id="UP000184212">
    <property type="component" value="Unassembled WGS sequence"/>
</dbReference>
<dbReference type="AlphaFoldDB" id="A0A1M5LQF6"/>
<gene>
    <name evidence="1" type="ORF">SAMN04488109_1346</name>
</gene>
<reference evidence="1 2" key="1">
    <citation type="submission" date="2016-11" db="EMBL/GenBank/DDBJ databases">
        <authorList>
            <person name="Jaros S."/>
            <person name="Januszkiewicz K."/>
            <person name="Wedrychowicz H."/>
        </authorList>
    </citation>
    <scope>NUCLEOTIDE SEQUENCE [LARGE SCALE GENOMIC DNA]</scope>
    <source>
        <strain evidence="1 2">DSM 24574</strain>
    </source>
</reference>